<dbReference type="AlphaFoldDB" id="Q7VBG2"/>
<gene>
    <name evidence="1" type="ordered locus">Pro_1133</name>
</gene>
<evidence type="ECO:0000313" key="1">
    <source>
        <dbReference type="EMBL" id="AAQ00178.1"/>
    </source>
</evidence>
<evidence type="ECO:0000313" key="2">
    <source>
        <dbReference type="Proteomes" id="UP000001420"/>
    </source>
</evidence>
<protein>
    <submittedName>
        <fullName evidence="1">Uncharacterized protein</fullName>
    </submittedName>
</protein>
<proteinExistence type="predicted"/>
<dbReference type="PATRIC" id="fig|167539.5.peg.1185"/>
<keyword evidence="2" id="KW-1185">Reference proteome</keyword>
<dbReference type="eggNOG" id="ENOG502ZVKI">
    <property type="taxonomic scope" value="Bacteria"/>
</dbReference>
<sequence>MTVGQANILMSIERAIYRLVGMDGHPHPVLDTPYESVDAAIGAAKQWTSKHCLDRSSIDAIGVEVKTSNGSWRTIHYS</sequence>
<dbReference type="RefSeq" id="WP_011125285.1">
    <property type="nucleotide sequence ID" value="NC_005042.1"/>
</dbReference>
<accession>Q7VBG2</accession>
<dbReference type="KEGG" id="pma:Pro_1133"/>
<dbReference type="EnsemblBacteria" id="AAQ00178">
    <property type="protein sequence ID" value="AAQ00178"/>
    <property type="gene ID" value="Pro_1133"/>
</dbReference>
<reference evidence="1 2" key="1">
    <citation type="journal article" date="2003" name="Proc. Natl. Acad. Sci. U.S.A.">
        <title>Genome sequence of the cyanobacterium Prochlorococcus marinus SS120, a nearly minimal oxyphototrophic genome.</title>
        <authorList>
            <person name="Dufresne A."/>
            <person name="Salanoubat M."/>
            <person name="Partensky F."/>
            <person name="Artiguenave F."/>
            <person name="Axmann I.M."/>
            <person name="Barbe V."/>
            <person name="Duprat S."/>
            <person name="Galperin M.Y."/>
            <person name="Koonin E.V."/>
            <person name="Le Gall F."/>
            <person name="Makarova K.S."/>
            <person name="Ostrowski M."/>
            <person name="Oztas S."/>
            <person name="Robert C."/>
            <person name="Rogozin I.B."/>
            <person name="Scanlan D.J."/>
            <person name="Tandeau de Marsac N."/>
            <person name="Weissenbach J."/>
            <person name="Wincker P."/>
            <person name="Wolf Y.I."/>
            <person name="Hess W.R."/>
        </authorList>
    </citation>
    <scope>NUCLEOTIDE SEQUENCE [LARGE SCALE GENOMIC DNA]</scope>
    <source>
        <strain evidence="2">SARG / CCMP1375 / SS120</strain>
    </source>
</reference>
<organism evidence="1 2">
    <name type="scientific">Prochlorococcus marinus (strain SARG / CCMP1375 / SS120)</name>
    <dbReference type="NCBI Taxonomy" id="167539"/>
    <lineage>
        <taxon>Bacteria</taxon>
        <taxon>Bacillati</taxon>
        <taxon>Cyanobacteriota</taxon>
        <taxon>Cyanophyceae</taxon>
        <taxon>Synechococcales</taxon>
        <taxon>Prochlorococcaceae</taxon>
        <taxon>Prochlorococcus</taxon>
    </lineage>
</organism>
<dbReference type="HOGENOM" id="CLU_183860_0_0_3"/>
<dbReference type="OrthoDB" id="541241at2"/>
<dbReference type="EMBL" id="AE017126">
    <property type="protein sequence ID" value="AAQ00178.1"/>
    <property type="molecule type" value="Genomic_DNA"/>
</dbReference>
<dbReference type="Proteomes" id="UP000001420">
    <property type="component" value="Chromosome"/>
</dbReference>
<dbReference type="STRING" id="167539.Pro_1133"/>
<name>Q7VBG2_PROMA</name>